<feature type="region of interest" description="Disordered" evidence="1">
    <location>
        <begin position="1"/>
        <end position="58"/>
    </location>
</feature>
<dbReference type="GO" id="GO:0005655">
    <property type="term" value="C:nucleolar ribonuclease P complex"/>
    <property type="evidence" value="ECO:0007669"/>
    <property type="project" value="InterPro"/>
</dbReference>
<sequence>MAPIPTQTPSSTSAIPELNTTTSTNAPAPEDADTCMPDATTSTPNAKKRKRKDTALEKHPHILHQTTFRRTAWSYFHLILVTPGTASLPCITTTTSTSTSTSSTRTPPPPSLSPLLASTLLTHPLRAYLGTTGTAIPIDMLKIAGRSIWVRIPRQDARAFRASLIEEEEEASKTIATTDIKTTSLNARRPASQSQYQYQHQWNILMPKNHDRGIRSTKRGTPGREQSN</sequence>
<accession>A0AAD4NVE5</accession>
<feature type="region of interest" description="Disordered" evidence="1">
    <location>
        <begin position="207"/>
        <end position="228"/>
    </location>
</feature>
<evidence type="ECO:0000259" key="2">
    <source>
        <dbReference type="Pfam" id="PF20976"/>
    </source>
</evidence>
<reference evidence="3" key="1">
    <citation type="submission" date="2021-07" db="EMBL/GenBank/DDBJ databases">
        <title>Genome Resource of American Ginseng Black Spot Pathogen Alternaria panax.</title>
        <authorList>
            <person name="Qiu C."/>
            <person name="Wang W."/>
            <person name="Liu Z."/>
        </authorList>
    </citation>
    <scope>NUCLEOTIDE SEQUENCE</scope>
    <source>
        <strain evidence="3">BNCC115425</strain>
    </source>
</reference>
<feature type="domain" description="Ribonucleases P/MRP subunit Pop8-like" evidence="2">
    <location>
        <begin position="73"/>
        <end position="164"/>
    </location>
</feature>
<evidence type="ECO:0000313" key="4">
    <source>
        <dbReference type="Proteomes" id="UP001199106"/>
    </source>
</evidence>
<comment type="caution">
    <text evidence="3">The sequence shown here is derived from an EMBL/GenBank/DDBJ whole genome shotgun (WGS) entry which is preliminary data.</text>
</comment>
<name>A0AAD4NVE5_9PLEO</name>
<keyword evidence="3" id="KW-0378">Hydrolase</keyword>
<dbReference type="GO" id="GO:0008033">
    <property type="term" value="P:tRNA processing"/>
    <property type="evidence" value="ECO:0007669"/>
    <property type="project" value="InterPro"/>
</dbReference>
<dbReference type="PANTHER" id="PTHR28173">
    <property type="entry name" value="RIBONUCLEASES P/MRP PROTEIN SUBUNIT POP8"/>
    <property type="match status" value="1"/>
</dbReference>
<organism evidence="3 4">
    <name type="scientific">Alternaria panax</name>
    <dbReference type="NCBI Taxonomy" id="48097"/>
    <lineage>
        <taxon>Eukaryota</taxon>
        <taxon>Fungi</taxon>
        <taxon>Dikarya</taxon>
        <taxon>Ascomycota</taxon>
        <taxon>Pezizomycotina</taxon>
        <taxon>Dothideomycetes</taxon>
        <taxon>Pleosporomycetidae</taxon>
        <taxon>Pleosporales</taxon>
        <taxon>Pleosporineae</taxon>
        <taxon>Pleosporaceae</taxon>
        <taxon>Alternaria</taxon>
        <taxon>Alternaria sect. Panax</taxon>
    </lineage>
</organism>
<gene>
    <name evidence="3" type="ORF">G6011_00835</name>
</gene>
<proteinExistence type="predicted"/>
<dbReference type="GO" id="GO:0000171">
    <property type="term" value="F:ribonuclease MRP activity"/>
    <property type="evidence" value="ECO:0007669"/>
    <property type="project" value="TreeGrafter"/>
</dbReference>
<dbReference type="AlphaFoldDB" id="A0AAD4NVE5"/>
<dbReference type="InterPro" id="IPR020347">
    <property type="entry name" value="Pop8"/>
</dbReference>
<dbReference type="Pfam" id="PF20976">
    <property type="entry name" value="Pop8"/>
    <property type="match status" value="1"/>
</dbReference>
<evidence type="ECO:0000313" key="3">
    <source>
        <dbReference type="EMBL" id="KAG9195714.1"/>
    </source>
</evidence>
<evidence type="ECO:0000256" key="1">
    <source>
        <dbReference type="SAM" id="MobiDB-lite"/>
    </source>
</evidence>
<dbReference type="EC" id="3.1.26.5" evidence="3"/>
<dbReference type="Proteomes" id="UP001199106">
    <property type="component" value="Unassembled WGS sequence"/>
</dbReference>
<dbReference type="GO" id="GO:0034965">
    <property type="term" value="P:intronic box C/D snoRNA processing"/>
    <property type="evidence" value="ECO:0007669"/>
    <property type="project" value="TreeGrafter"/>
</dbReference>
<feature type="region of interest" description="Disordered" evidence="1">
    <location>
        <begin position="92"/>
        <end position="112"/>
    </location>
</feature>
<dbReference type="GO" id="GO:0000172">
    <property type="term" value="C:ribonuclease MRP complex"/>
    <property type="evidence" value="ECO:0007669"/>
    <property type="project" value="InterPro"/>
</dbReference>
<dbReference type="EMBL" id="JAANER010000001">
    <property type="protein sequence ID" value="KAG9195714.1"/>
    <property type="molecule type" value="Genomic_DNA"/>
</dbReference>
<dbReference type="InterPro" id="IPR049128">
    <property type="entry name" value="Pop8-like_dom"/>
</dbReference>
<dbReference type="GO" id="GO:0000294">
    <property type="term" value="P:nuclear-transcribed mRNA catabolic process, RNase MRP-dependent"/>
    <property type="evidence" value="ECO:0007669"/>
    <property type="project" value="TreeGrafter"/>
</dbReference>
<dbReference type="GO" id="GO:0004526">
    <property type="term" value="F:ribonuclease P activity"/>
    <property type="evidence" value="ECO:0007669"/>
    <property type="project" value="UniProtKB-EC"/>
</dbReference>
<keyword evidence="4" id="KW-1185">Reference proteome</keyword>
<protein>
    <submittedName>
        <fullName evidence="3">Ribonuclease P/MRP protein subunit POP8</fullName>
        <ecNumber evidence="3">3.1.26.5</ecNumber>
    </submittedName>
</protein>
<feature type="compositionally biased region" description="Low complexity" evidence="1">
    <location>
        <begin position="92"/>
        <end position="105"/>
    </location>
</feature>
<dbReference type="PANTHER" id="PTHR28173:SF1">
    <property type="entry name" value="RIBONUCLEASES P_MRP PROTEIN SUBUNIT POP8"/>
    <property type="match status" value="1"/>
</dbReference>
<feature type="compositionally biased region" description="Polar residues" evidence="1">
    <location>
        <begin position="1"/>
        <end position="26"/>
    </location>
</feature>